<feature type="region of interest" description="Disordered" evidence="1">
    <location>
        <begin position="48"/>
        <end position="94"/>
    </location>
</feature>
<comment type="caution">
    <text evidence="2">The sequence shown here is derived from an EMBL/GenBank/DDBJ whole genome shotgun (WGS) entry which is preliminary data.</text>
</comment>
<evidence type="ECO:0000313" key="2">
    <source>
        <dbReference type="EMBL" id="KAF4035064.1"/>
    </source>
</evidence>
<name>A0A833SLR5_PHYIN</name>
<reference evidence="2" key="1">
    <citation type="submission" date="2020-04" db="EMBL/GenBank/DDBJ databases">
        <title>Hybrid Assembly of Korean Phytophthora infestans isolates.</title>
        <authorList>
            <person name="Prokchorchik M."/>
            <person name="Lee Y."/>
            <person name="Seo J."/>
            <person name="Cho J.-H."/>
            <person name="Park Y.-E."/>
            <person name="Jang D.-C."/>
            <person name="Im J.-S."/>
            <person name="Choi J.-G."/>
            <person name="Park H.-J."/>
            <person name="Lee G.-B."/>
            <person name="Lee Y.-G."/>
            <person name="Hong S.-Y."/>
            <person name="Cho K."/>
            <person name="Sohn K.H."/>
        </authorList>
    </citation>
    <scope>NUCLEOTIDE SEQUENCE</scope>
    <source>
        <strain evidence="2">KR_1_A1</strain>
        <strain evidence="3">KR_2_A2</strain>
    </source>
</reference>
<evidence type="ECO:0000313" key="3">
    <source>
        <dbReference type="EMBL" id="KAF4134771.1"/>
    </source>
</evidence>
<dbReference type="EMBL" id="JAACNO010002256">
    <property type="protein sequence ID" value="KAF4134771.1"/>
    <property type="molecule type" value="Genomic_DNA"/>
</dbReference>
<evidence type="ECO:0000313" key="4">
    <source>
        <dbReference type="Proteomes" id="UP000602510"/>
    </source>
</evidence>
<evidence type="ECO:0000256" key="1">
    <source>
        <dbReference type="SAM" id="MobiDB-lite"/>
    </source>
</evidence>
<feature type="compositionally biased region" description="Basic and acidic residues" evidence="1">
    <location>
        <begin position="73"/>
        <end position="82"/>
    </location>
</feature>
<keyword evidence="4" id="KW-1185">Reference proteome</keyword>
<accession>A0A833SLR5</accession>
<dbReference type="AlphaFoldDB" id="A0A833SLR5"/>
<dbReference type="Proteomes" id="UP000704712">
    <property type="component" value="Unassembled WGS sequence"/>
</dbReference>
<dbReference type="EMBL" id="WSZM01000331">
    <property type="protein sequence ID" value="KAF4035064.1"/>
    <property type="molecule type" value="Genomic_DNA"/>
</dbReference>
<evidence type="ECO:0008006" key="5">
    <source>
        <dbReference type="Google" id="ProtNLM"/>
    </source>
</evidence>
<proteinExistence type="predicted"/>
<feature type="compositionally biased region" description="Polar residues" evidence="1">
    <location>
        <begin position="48"/>
        <end position="65"/>
    </location>
</feature>
<gene>
    <name evidence="2" type="ORF">GN244_ATG12831</name>
    <name evidence="3" type="ORF">GN958_ATG16027</name>
</gene>
<protein>
    <recommendedName>
        <fullName evidence="5">M96 mating-specific protein family</fullName>
    </recommendedName>
</protein>
<dbReference type="Proteomes" id="UP000602510">
    <property type="component" value="Unassembled WGS sequence"/>
</dbReference>
<sequence>MASHLEFLHELTEFLDTDPLLQGLSSRKSLQDEPSDLALHWGAIVPTSLSPTMNGDESESSNSEPSTHRSRRGRETTESRREYRARRKTEREKLRQLERDLSKKVVEIVEGRRGARTTARMDLALTKSFWRHLALHQKCHRLDVEAENKRLSAILKSQAMYIENLREALSKSPSWASSGVSVATSRCGGKDMIDDHKWLRLKSSDEALFKTYIQDVKDSYVRVDEVFEDCGMDSLPLSTTSSLHRHNPDGRVSYIQFVNKVLQPSCFEDTCKSMWGIRKMPYRRTDRETLCDMGNEDNTAAVKFRLKRSPCDGSTVSILQRVVCRQFIDVDCVVIVWKAFWEGEDSFSGLDIDETGWMRLRPHCTNSKGDTVLEGCSRLVPVPDTGPLPIGVWSNALIHAANDVNEWQTRFADDDGQEND</sequence>
<organism evidence="2 4">
    <name type="scientific">Phytophthora infestans</name>
    <name type="common">Potato late blight agent</name>
    <name type="synonym">Botrytis infestans</name>
    <dbReference type="NCBI Taxonomy" id="4787"/>
    <lineage>
        <taxon>Eukaryota</taxon>
        <taxon>Sar</taxon>
        <taxon>Stramenopiles</taxon>
        <taxon>Oomycota</taxon>
        <taxon>Peronosporomycetes</taxon>
        <taxon>Peronosporales</taxon>
        <taxon>Peronosporaceae</taxon>
        <taxon>Phytophthora</taxon>
    </lineage>
</organism>